<gene>
    <name evidence="3" type="ORF">G7057_08380</name>
</gene>
<dbReference type="Gene3D" id="3.40.50.2000">
    <property type="entry name" value="Glycogen Phosphorylase B"/>
    <property type="match status" value="2"/>
</dbReference>
<dbReference type="KEGG" id="jar:G7057_08380"/>
<dbReference type="EMBL" id="CP049740">
    <property type="protein sequence ID" value="QII82448.1"/>
    <property type="molecule type" value="Genomic_DNA"/>
</dbReference>
<dbReference type="SUPFAM" id="SSF53756">
    <property type="entry name" value="UDP-Glycosyltransferase/glycogen phosphorylase"/>
    <property type="match status" value="1"/>
</dbReference>
<sequence>MLERKKILHIMSGYGGGISSHIRNLAQVVDPEKISFDVIGFTDYTDEFLEEIALLNGKALTFLKPKKVGFRKFYKHAIEMLKENGPYDVIQCHTSGHYALVFKMMALQLKVNRFIVHAHKTQYDNMDSFKDKIRVKLDQYISRYTADQLTSCSSESSNFVFGEDVVKKNKVMHIPNSIPLNKYMLQMTDKEIIQFKTVNDIPTDRLILGNIGRFNLQKNHYFMVKLIKYLAENNQEFMWLFVGAGELEDEIKKLIEESNLSEYVMFLGRREDANILYQIFDVFVLPSFYEGLPTVIVETQAAGIPAVIADTITKEVDLGLNLVSYLPLEASLGEWEDEILRVSKEELPTVEERKSALDEKAFNNVIAGKLYEDFIFKKISTFKIGESYTK</sequence>
<protein>
    <submittedName>
        <fullName evidence="3">Glycosyltransferase family 1 protein</fullName>
    </submittedName>
</protein>
<dbReference type="PANTHER" id="PTHR45947:SF3">
    <property type="entry name" value="SULFOQUINOVOSYL TRANSFERASE SQD2"/>
    <property type="match status" value="1"/>
</dbReference>
<accession>A0A6G7KB02</accession>
<dbReference type="PANTHER" id="PTHR45947">
    <property type="entry name" value="SULFOQUINOVOSYL TRANSFERASE SQD2"/>
    <property type="match status" value="1"/>
</dbReference>
<evidence type="ECO:0000259" key="2">
    <source>
        <dbReference type="Pfam" id="PF13439"/>
    </source>
</evidence>
<feature type="domain" description="Glycosyltransferase subfamily 4-like N-terminal" evidence="2">
    <location>
        <begin position="16"/>
        <end position="181"/>
    </location>
</feature>
<dbReference type="Pfam" id="PF13439">
    <property type="entry name" value="Glyco_transf_4"/>
    <property type="match status" value="1"/>
</dbReference>
<dbReference type="Pfam" id="PF00534">
    <property type="entry name" value="Glycos_transf_1"/>
    <property type="match status" value="1"/>
</dbReference>
<dbReference type="AlphaFoldDB" id="A0A6G7KB02"/>
<dbReference type="InterPro" id="IPR001296">
    <property type="entry name" value="Glyco_trans_1"/>
</dbReference>
<evidence type="ECO:0000259" key="1">
    <source>
        <dbReference type="Pfam" id="PF00534"/>
    </source>
</evidence>
<proteinExistence type="predicted"/>
<dbReference type="InterPro" id="IPR028098">
    <property type="entry name" value="Glyco_trans_4-like_N"/>
</dbReference>
<keyword evidence="4" id="KW-1185">Reference proteome</keyword>
<dbReference type="GO" id="GO:0016757">
    <property type="term" value="F:glycosyltransferase activity"/>
    <property type="evidence" value="ECO:0007669"/>
    <property type="project" value="InterPro"/>
</dbReference>
<dbReference type="RefSeq" id="WP_166162725.1">
    <property type="nucleotide sequence ID" value="NZ_CP049740.1"/>
</dbReference>
<name>A0A6G7KB02_9LACT</name>
<keyword evidence="3" id="KW-0808">Transferase</keyword>
<dbReference type="InterPro" id="IPR050194">
    <property type="entry name" value="Glycosyltransferase_grp1"/>
</dbReference>
<dbReference type="Proteomes" id="UP000501451">
    <property type="component" value="Chromosome"/>
</dbReference>
<evidence type="ECO:0000313" key="4">
    <source>
        <dbReference type="Proteomes" id="UP000501451"/>
    </source>
</evidence>
<organism evidence="3 4">
    <name type="scientific">Jeotgalibaca arthritidis</name>
    <dbReference type="NCBI Taxonomy" id="1868794"/>
    <lineage>
        <taxon>Bacteria</taxon>
        <taxon>Bacillati</taxon>
        <taxon>Bacillota</taxon>
        <taxon>Bacilli</taxon>
        <taxon>Lactobacillales</taxon>
        <taxon>Carnobacteriaceae</taxon>
        <taxon>Jeotgalibaca</taxon>
    </lineage>
</organism>
<reference evidence="3 4" key="1">
    <citation type="journal article" date="2017" name="Int. J. Syst. Evol. Microbiol.">
        <title>Jeotgalibaca porci sp. nov. and Jeotgalibaca arthritidis sp. nov., isolated from pigs, and emended description of the genus Jeotgalibaca.</title>
        <authorList>
            <person name="Zamora L."/>
            <person name="Perez-Sancho M."/>
            <person name="Dominguez L."/>
            <person name="Fernandez-Garayzabal J.F."/>
            <person name="Vela A.I."/>
        </authorList>
    </citation>
    <scope>NUCLEOTIDE SEQUENCE [LARGE SCALE GENOMIC DNA]</scope>
    <source>
        <strain evidence="3 4">CECT 9157</strain>
    </source>
</reference>
<feature type="domain" description="Glycosyl transferase family 1" evidence="1">
    <location>
        <begin position="196"/>
        <end position="310"/>
    </location>
</feature>
<evidence type="ECO:0000313" key="3">
    <source>
        <dbReference type="EMBL" id="QII82448.1"/>
    </source>
</evidence>